<keyword evidence="3" id="KW-1185">Reference proteome</keyword>
<dbReference type="InterPro" id="IPR002347">
    <property type="entry name" value="SDR_fam"/>
</dbReference>
<evidence type="ECO:0000256" key="2">
    <source>
        <dbReference type="ARBA" id="ARBA00023002"/>
    </source>
</evidence>
<keyword evidence="2" id="KW-0560">Oxidoreductase</keyword>
<name>A0ABM1ACV5_APLCA</name>
<dbReference type="PANTHER" id="PTHR43544">
    <property type="entry name" value="SHORT-CHAIN DEHYDROGENASE/REDUCTASE"/>
    <property type="match status" value="1"/>
</dbReference>
<keyword evidence="1" id="KW-0521">NADP</keyword>
<protein>
    <submittedName>
        <fullName evidence="4">C-factor</fullName>
    </submittedName>
</protein>
<dbReference type="PANTHER" id="PTHR43544:SF7">
    <property type="entry name" value="NADB-LER2"/>
    <property type="match status" value="1"/>
</dbReference>
<dbReference type="CDD" id="cd05325">
    <property type="entry name" value="carb_red_sniffer_like_SDR_c"/>
    <property type="match status" value="1"/>
</dbReference>
<evidence type="ECO:0000256" key="1">
    <source>
        <dbReference type="ARBA" id="ARBA00022857"/>
    </source>
</evidence>
<dbReference type="PRINTS" id="PR00081">
    <property type="entry name" value="GDHRDH"/>
</dbReference>
<organism evidence="3 4">
    <name type="scientific">Aplysia californica</name>
    <name type="common">California sea hare</name>
    <dbReference type="NCBI Taxonomy" id="6500"/>
    <lineage>
        <taxon>Eukaryota</taxon>
        <taxon>Metazoa</taxon>
        <taxon>Spiralia</taxon>
        <taxon>Lophotrochozoa</taxon>
        <taxon>Mollusca</taxon>
        <taxon>Gastropoda</taxon>
        <taxon>Heterobranchia</taxon>
        <taxon>Euthyneura</taxon>
        <taxon>Tectipleura</taxon>
        <taxon>Aplysiida</taxon>
        <taxon>Aplysioidea</taxon>
        <taxon>Aplysiidae</taxon>
        <taxon>Aplysia</taxon>
    </lineage>
</organism>
<dbReference type="RefSeq" id="XP_012945264.1">
    <property type="nucleotide sequence ID" value="XM_013089810.2"/>
</dbReference>
<dbReference type="InterPro" id="IPR036291">
    <property type="entry name" value="NAD(P)-bd_dom_sf"/>
</dbReference>
<dbReference type="GeneID" id="101849809"/>
<reference evidence="4" key="1">
    <citation type="submission" date="2025-08" db="UniProtKB">
        <authorList>
            <consortium name="RefSeq"/>
        </authorList>
    </citation>
    <scope>IDENTIFICATION</scope>
</reference>
<dbReference type="Pfam" id="PF00106">
    <property type="entry name" value="adh_short"/>
    <property type="match status" value="1"/>
</dbReference>
<evidence type="ECO:0000313" key="3">
    <source>
        <dbReference type="Proteomes" id="UP000694888"/>
    </source>
</evidence>
<dbReference type="Proteomes" id="UP000694888">
    <property type="component" value="Unplaced"/>
</dbReference>
<dbReference type="SUPFAM" id="SSF51735">
    <property type="entry name" value="NAD(P)-binding Rossmann-fold domains"/>
    <property type="match status" value="1"/>
</dbReference>
<dbReference type="Gene3D" id="3.40.50.720">
    <property type="entry name" value="NAD(P)-binding Rossmann-like Domain"/>
    <property type="match status" value="1"/>
</dbReference>
<gene>
    <name evidence="4" type="primary">LOC101849809</name>
</gene>
<dbReference type="InterPro" id="IPR051468">
    <property type="entry name" value="Fungal_SecMetab_SDRs"/>
</dbReference>
<evidence type="ECO:0000313" key="4">
    <source>
        <dbReference type="RefSeq" id="XP_012945264.1"/>
    </source>
</evidence>
<sequence length="256" mass="27532">MPVASKTILVTGASRGLGLEFVRQILQLPAPPEVLIAACRNPSSANDLQTLAKANPSLKVIKLDVEKDEDIISAAQETKNIVGDRGLNLLINNAGILVRTEGSELRTQSRENMQRHFDVNCSGPIIVAQKFLPLLEQAAAQNKSQPMSCNKAALINISSKSGSQEVTYQNGRGTSIHYKCSKTAETMATILISRELREAGILVLSLHPGWVRTDLGTEKGDISPEESISACLQVIGLQGEEGTGKLLDYTGDVIPF</sequence>
<proteinExistence type="predicted"/>
<accession>A0ABM1ACV5</accession>